<keyword evidence="14" id="KW-1185">Reference proteome</keyword>
<evidence type="ECO:0000256" key="3">
    <source>
        <dbReference type="ARBA" id="ARBA00022448"/>
    </source>
</evidence>
<evidence type="ECO:0000256" key="4">
    <source>
        <dbReference type="ARBA" id="ARBA00022692"/>
    </source>
</evidence>
<dbReference type="GO" id="GO:0005385">
    <property type="term" value="F:zinc ion transmembrane transporter activity"/>
    <property type="evidence" value="ECO:0007669"/>
    <property type="project" value="TreeGrafter"/>
</dbReference>
<dbReference type="Pfam" id="PF16916">
    <property type="entry name" value="ZT_dimer"/>
    <property type="match status" value="1"/>
</dbReference>
<dbReference type="RefSeq" id="WP_042983053.1">
    <property type="nucleotide sequence ID" value="NZ_JMQC01000008.1"/>
</dbReference>
<dbReference type="SUPFAM" id="SSF160240">
    <property type="entry name" value="Cation efflux protein cytoplasmic domain-like"/>
    <property type="match status" value="1"/>
</dbReference>
<keyword evidence="3" id="KW-0813">Transport</keyword>
<name>A0A090YYI7_9BACI</name>
<comment type="caution">
    <text evidence="11">The sequence shown here is derived from an EMBL/GenBank/DDBJ whole genome shotgun (WGS) entry which is preliminary data.</text>
</comment>
<proteinExistence type="inferred from homology"/>
<dbReference type="STRING" id="1405.B7492_09445"/>
<feature type="transmembrane region" description="Helical" evidence="8">
    <location>
        <begin position="84"/>
        <end position="102"/>
    </location>
</feature>
<evidence type="ECO:0000256" key="8">
    <source>
        <dbReference type="SAM" id="Phobius"/>
    </source>
</evidence>
<dbReference type="Proteomes" id="UP000029389">
    <property type="component" value="Unassembled WGS sequence"/>
</dbReference>
<feature type="transmembrane region" description="Helical" evidence="8">
    <location>
        <begin position="15"/>
        <end position="36"/>
    </location>
</feature>
<dbReference type="PANTHER" id="PTHR11562">
    <property type="entry name" value="CATION EFFLUX PROTEIN/ ZINC TRANSPORTER"/>
    <property type="match status" value="1"/>
</dbReference>
<dbReference type="PATRIC" id="fig|1405.8.peg.4278"/>
<evidence type="ECO:0000259" key="9">
    <source>
        <dbReference type="Pfam" id="PF01545"/>
    </source>
</evidence>
<evidence type="ECO:0000256" key="5">
    <source>
        <dbReference type="ARBA" id="ARBA00022989"/>
    </source>
</evidence>
<reference evidence="11 13" key="1">
    <citation type="submission" date="2014-04" db="EMBL/GenBank/DDBJ databases">
        <authorList>
            <person name="Bishop-Lilly K.A."/>
            <person name="Broomall S.M."/>
            <person name="Chain P.S."/>
            <person name="Chertkov O."/>
            <person name="Coyne S.R."/>
            <person name="Daligault H.E."/>
            <person name="Davenport K.W."/>
            <person name="Erkkila T."/>
            <person name="Frey K.G."/>
            <person name="Gibbons H.S."/>
            <person name="Gu W."/>
            <person name="Jaissle J."/>
            <person name="Johnson S.L."/>
            <person name="Koroleva G.I."/>
            <person name="Ladner J.T."/>
            <person name="Lo C.-C."/>
            <person name="Minogue T.D."/>
            <person name="Munk C."/>
            <person name="Palacios G.F."/>
            <person name="Redden C.L."/>
            <person name="Rosenzweig C.N."/>
            <person name="Scholz M.B."/>
            <person name="Teshima H."/>
            <person name="Xu Y."/>
        </authorList>
    </citation>
    <scope>NUCLEOTIDE SEQUENCE [LARGE SCALE GENOMIC DNA]</scope>
    <source>
        <strain evidence="11 13">BHP</strain>
    </source>
</reference>
<feature type="transmembrane region" description="Helical" evidence="8">
    <location>
        <begin position="157"/>
        <end position="178"/>
    </location>
</feature>
<accession>A0A090YYI7</accession>
<dbReference type="NCBIfam" id="TIGR01297">
    <property type="entry name" value="CDF"/>
    <property type="match status" value="1"/>
</dbReference>
<reference evidence="12 14" key="2">
    <citation type="submission" date="2018-08" db="EMBL/GenBank/DDBJ databases">
        <title>Bacillus clarus sp. nov. strain PS00077A.</title>
        <authorList>
            <person name="Mendez Acevedo M."/>
            <person name="Carroll L."/>
            <person name="Mukherjee M."/>
            <person name="Wiedmann M."/>
            <person name="Kovac J."/>
        </authorList>
    </citation>
    <scope>NUCLEOTIDE SEQUENCE [LARGE SCALE GENOMIC DNA]</scope>
    <source>
        <strain evidence="12 14">PS00077A</strain>
    </source>
</reference>
<evidence type="ECO:0000313" key="12">
    <source>
        <dbReference type="EMBL" id="RFT68543.1"/>
    </source>
</evidence>
<evidence type="ECO:0000256" key="2">
    <source>
        <dbReference type="ARBA" id="ARBA00008873"/>
    </source>
</evidence>
<keyword evidence="4 8" id="KW-0812">Transmembrane</keyword>
<feature type="transmembrane region" description="Helical" evidence="8">
    <location>
        <begin position="114"/>
        <end position="137"/>
    </location>
</feature>
<dbReference type="GO" id="GO:0005886">
    <property type="term" value="C:plasma membrane"/>
    <property type="evidence" value="ECO:0007669"/>
    <property type="project" value="TreeGrafter"/>
</dbReference>
<evidence type="ECO:0000256" key="1">
    <source>
        <dbReference type="ARBA" id="ARBA00004141"/>
    </source>
</evidence>
<dbReference type="Proteomes" id="UP000264294">
    <property type="component" value="Unassembled WGS sequence"/>
</dbReference>
<dbReference type="InterPro" id="IPR058533">
    <property type="entry name" value="Cation_efflux_TM"/>
</dbReference>
<comment type="similarity">
    <text evidence="2">Belongs to the cation diffusion facilitator (CDF) transporter (TC 2.A.4) family. SLC30A subfamily.</text>
</comment>
<feature type="transmembrane region" description="Helical" evidence="8">
    <location>
        <begin position="184"/>
        <end position="201"/>
    </location>
</feature>
<keyword evidence="6" id="KW-0406">Ion transport</keyword>
<dbReference type="InterPro" id="IPR050681">
    <property type="entry name" value="CDF/SLC30A"/>
</dbReference>
<keyword evidence="7 8" id="KW-0472">Membrane</keyword>
<keyword evidence="5 8" id="KW-1133">Transmembrane helix</keyword>
<dbReference type="Pfam" id="PF01545">
    <property type="entry name" value="Cation_efflux"/>
    <property type="match status" value="1"/>
</dbReference>
<comment type="subcellular location">
    <subcellularLocation>
        <location evidence="1">Membrane</location>
        <topology evidence="1">Multi-pass membrane protein</topology>
    </subcellularLocation>
</comment>
<dbReference type="InterPro" id="IPR027469">
    <property type="entry name" value="Cation_efflux_TMD_sf"/>
</dbReference>
<dbReference type="EMBL" id="QVOD01000002">
    <property type="protein sequence ID" value="RFT68543.1"/>
    <property type="molecule type" value="Genomic_DNA"/>
</dbReference>
<dbReference type="AlphaFoldDB" id="A0A090YYI7"/>
<dbReference type="InterPro" id="IPR027470">
    <property type="entry name" value="Cation_efflux_CTD"/>
</dbReference>
<sequence length="300" mass="32886">MGHSHNHGHSKNKKALLVAFLLTTSFMIAEVIGGFVTNSLALLSDAGHMLSDAVSLALSLLAFNLGEKQATVAKTYGYKRIEMLAALCNGVVLIIISVYIFIEAIRRFQEPVEIASNGMLIIAVLGLLINITSAWILMRDGDVKGNLNVRSAFLHVLGDLLGSVGAIIAALLIKFLGWNAADPIASILVSILVIVSGWRVTRDTVHILMEGAPEHINVEEVKNTLLNITIVKEVHDLHIWSVTSDFQVLTCHLSIEKDTETQRVLKEATDVLKKKFHIEHVTIQVEVEGEFNHTETTCKV</sequence>
<dbReference type="EMBL" id="JMQC01000008">
    <property type="protein sequence ID" value="KFN04024.1"/>
    <property type="molecule type" value="Genomic_DNA"/>
</dbReference>
<dbReference type="PANTHER" id="PTHR11562:SF17">
    <property type="entry name" value="RE54080P-RELATED"/>
    <property type="match status" value="1"/>
</dbReference>
<evidence type="ECO:0000313" key="13">
    <source>
        <dbReference type="Proteomes" id="UP000029389"/>
    </source>
</evidence>
<dbReference type="InterPro" id="IPR002524">
    <property type="entry name" value="Cation_efflux"/>
</dbReference>
<dbReference type="Gene3D" id="1.20.1510.10">
    <property type="entry name" value="Cation efflux protein transmembrane domain"/>
    <property type="match status" value="1"/>
</dbReference>
<organism evidence="11 13">
    <name type="scientific">Bacillus clarus</name>
    <dbReference type="NCBI Taxonomy" id="2338372"/>
    <lineage>
        <taxon>Bacteria</taxon>
        <taxon>Bacillati</taxon>
        <taxon>Bacillota</taxon>
        <taxon>Bacilli</taxon>
        <taxon>Bacillales</taxon>
        <taxon>Bacillaceae</taxon>
        <taxon>Bacillus</taxon>
        <taxon>Bacillus cereus group</taxon>
    </lineage>
</organism>
<gene>
    <name evidence="11" type="primary">czcD</name>
    <name evidence="12" type="ORF">D0U04_03595</name>
    <name evidence="11" type="ORF">DJ93_4166</name>
</gene>
<evidence type="ECO:0000259" key="10">
    <source>
        <dbReference type="Pfam" id="PF16916"/>
    </source>
</evidence>
<evidence type="ECO:0000256" key="6">
    <source>
        <dbReference type="ARBA" id="ARBA00023065"/>
    </source>
</evidence>
<feature type="domain" description="Cation efflux protein transmembrane" evidence="9">
    <location>
        <begin position="16"/>
        <end position="209"/>
    </location>
</feature>
<dbReference type="SUPFAM" id="SSF161111">
    <property type="entry name" value="Cation efflux protein transmembrane domain-like"/>
    <property type="match status" value="1"/>
</dbReference>
<evidence type="ECO:0000256" key="7">
    <source>
        <dbReference type="ARBA" id="ARBA00023136"/>
    </source>
</evidence>
<dbReference type="InterPro" id="IPR036837">
    <property type="entry name" value="Cation_efflux_CTD_sf"/>
</dbReference>
<protein>
    <submittedName>
        <fullName evidence="11">Cadmium, cobalt and zinc/H(+)-K(+) antiporter</fullName>
    </submittedName>
    <submittedName>
        <fullName evidence="12">Cation transporter</fullName>
    </submittedName>
</protein>
<evidence type="ECO:0000313" key="11">
    <source>
        <dbReference type="EMBL" id="KFN04024.1"/>
    </source>
</evidence>
<feature type="domain" description="Cation efflux protein cytoplasmic" evidence="10">
    <location>
        <begin position="213"/>
        <end position="286"/>
    </location>
</feature>
<evidence type="ECO:0000313" key="14">
    <source>
        <dbReference type="Proteomes" id="UP000264294"/>
    </source>
</evidence>